<dbReference type="Pfam" id="PF05697">
    <property type="entry name" value="Trigger_N"/>
    <property type="match status" value="1"/>
</dbReference>
<dbReference type="InterPro" id="IPR005215">
    <property type="entry name" value="Trig_fac"/>
</dbReference>
<dbReference type="AlphaFoldDB" id="A0A644TJC7"/>
<dbReference type="InterPro" id="IPR037041">
    <property type="entry name" value="Trigger_fac_C_sf"/>
</dbReference>
<dbReference type="InterPro" id="IPR036611">
    <property type="entry name" value="Trigger_fac_ribosome-bd_sf"/>
</dbReference>
<dbReference type="NCBIfam" id="TIGR00115">
    <property type="entry name" value="tig"/>
    <property type="match status" value="1"/>
</dbReference>
<comment type="caution">
    <text evidence="9">The sequence shown here is derived from an EMBL/GenBank/DDBJ whole genome shotgun (WGS) entry which is preliminary data.</text>
</comment>
<dbReference type="GO" id="GO:0044183">
    <property type="term" value="F:protein folding chaperone"/>
    <property type="evidence" value="ECO:0007669"/>
    <property type="project" value="TreeGrafter"/>
</dbReference>
<dbReference type="InterPro" id="IPR027304">
    <property type="entry name" value="Trigger_fact/SurA_dom_sf"/>
</dbReference>
<dbReference type="SUPFAM" id="SSF102735">
    <property type="entry name" value="Trigger factor ribosome-binding domain"/>
    <property type="match status" value="1"/>
</dbReference>
<evidence type="ECO:0000313" key="9">
    <source>
        <dbReference type="EMBL" id="MPL66527.1"/>
    </source>
</evidence>
<dbReference type="EMBL" id="VSSQ01000032">
    <property type="protein sequence ID" value="MPL66527.1"/>
    <property type="molecule type" value="Genomic_DNA"/>
</dbReference>
<gene>
    <name evidence="9" type="primary">tig_7</name>
    <name evidence="9" type="ORF">SDC9_12210</name>
</gene>
<feature type="coiled-coil region" evidence="7">
    <location>
        <begin position="260"/>
        <end position="287"/>
    </location>
</feature>
<dbReference type="Gene3D" id="3.30.70.1050">
    <property type="entry name" value="Trigger factor ribosome-binding domain"/>
    <property type="match status" value="1"/>
</dbReference>
<keyword evidence="6 9" id="KW-0413">Isomerase</keyword>
<keyword evidence="5" id="KW-0143">Chaperone</keyword>
<dbReference type="GO" id="GO:0043335">
    <property type="term" value="P:protein unfolding"/>
    <property type="evidence" value="ECO:0007669"/>
    <property type="project" value="TreeGrafter"/>
</dbReference>
<dbReference type="PROSITE" id="PS50059">
    <property type="entry name" value="FKBP_PPIASE"/>
    <property type="match status" value="1"/>
</dbReference>
<sequence>MVISEKKLEKLEHSKVRMTATVPMADVKSVYDEMMADYVKSVRIDGFRKGHVPPSVLERKFGDSLRLEAMSRVLEKAVDAALADAEEKPLAYEAPALEGEPEFALDKDFSFSVTYDVFPHFELPSTEGIELEVPGVEVSEEDLAQELERIRERNAIVVEKTGEAALGDIVTVAYSELTEDGREVAGSKREDFTFELGKGLNLYKFDEEVVGMKAGDSKIFPKTYPGDFEYKDLAGKTVMLSVAVSKVKQKDVPALDDELAQDVSEKYKTLEDLKKAVREQLQSALDNRLRELKEKKLVDILLERTSIDVPESMVSAELSMRWESLKRDMGIDSDEKMESIAQYSGKSRQQLYEDWKPAVGKAIAGRLLLDKLVEKSGLEITEEDLSAEYARQAEGSAMSVEEVKAEYEKRQSVEYLKERMKETRFFDSLLATAKLGQGEKKSFVDFMSAAE</sequence>
<dbReference type="SUPFAM" id="SSF109998">
    <property type="entry name" value="Triger factor/SurA peptide-binding domain-like"/>
    <property type="match status" value="1"/>
</dbReference>
<name>A0A644TJC7_9ZZZZ</name>
<dbReference type="PIRSF" id="PIRSF003095">
    <property type="entry name" value="Trigger_factor"/>
    <property type="match status" value="1"/>
</dbReference>
<keyword evidence="7" id="KW-0175">Coiled coil</keyword>
<comment type="similarity">
    <text evidence="2">Belongs to the FKBP-type PPIase family. Tig subfamily.</text>
</comment>
<proteinExistence type="inferred from homology"/>
<dbReference type="GO" id="GO:0003755">
    <property type="term" value="F:peptidyl-prolyl cis-trans isomerase activity"/>
    <property type="evidence" value="ECO:0007669"/>
    <property type="project" value="UniProtKB-KW"/>
</dbReference>
<evidence type="ECO:0000256" key="2">
    <source>
        <dbReference type="ARBA" id="ARBA00005464"/>
    </source>
</evidence>
<dbReference type="GO" id="GO:0015031">
    <property type="term" value="P:protein transport"/>
    <property type="evidence" value="ECO:0007669"/>
    <property type="project" value="InterPro"/>
</dbReference>
<dbReference type="PANTHER" id="PTHR30560:SF3">
    <property type="entry name" value="TRIGGER FACTOR-LIKE PROTEIN TIG, CHLOROPLASTIC"/>
    <property type="match status" value="1"/>
</dbReference>
<dbReference type="SUPFAM" id="SSF54534">
    <property type="entry name" value="FKBP-like"/>
    <property type="match status" value="1"/>
</dbReference>
<dbReference type="HAMAP" id="MF_00303">
    <property type="entry name" value="Trigger_factor_Tig"/>
    <property type="match status" value="1"/>
</dbReference>
<dbReference type="Gene3D" id="3.10.50.40">
    <property type="match status" value="1"/>
</dbReference>
<dbReference type="InterPro" id="IPR001179">
    <property type="entry name" value="PPIase_FKBP_dom"/>
</dbReference>
<keyword evidence="4" id="KW-0697">Rotamase</keyword>
<evidence type="ECO:0000259" key="8">
    <source>
        <dbReference type="PROSITE" id="PS50059"/>
    </source>
</evidence>
<dbReference type="Pfam" id="PF05698">
    <property type="entry name" value="Trigger_C"/>
    <property type="match status" value="1"/>
</dbReference>
<dbReference type="InterPro" id="IPR008881">
    <property type="entry name" value="Trigger_fac_ribosome-bd_bac"/>
</dbReference>
<evidence type="ECO:0000256" key="5">
    <source>
        <dbReference type="ARBA" id="ARBA00023186"/>
    </source>
</evidence>
<reference evidence="9" key="1">
    <citation type="submission" date="2019-08" db="EMBL/GenBank/DDBJ databases">
        <authorList>
            <person name="Kucharzyk K."/>
            <person name="Murdoch R.W."/>
            <person name="Higgins S."/>
            <person name="Loffler F."/>
        </authorList>
    </citation>
    <scope>NUCLEOTIDE SEQUENCE</scope>
</reference>
<dbReference type="GO" id="GO:0051083">
    <property type="term" value="P:'de novo' cotranslational protein folding"/>
    <property type="evidence" value="ECO:0007669"/>
    <property type="project" value="TreeGrafter"/>
</dbReference>
<dbReference type="GO" id="GO:0043022">
    <property type="term" value="F:ribosome binding"/>
    <property type="evidence" value="ECO:0007669"/>
    <property type="project" value="TreeGrafter"/>
</dbReference>
<dbReference type="Pfam" id="PF00254">
    <property type="entry name" value="FKBP_C"/>
    <property type="match status" value="1"/>
</dbReference>
<feature type="domain" description="PPIase FKBP-type" evidence="8">
    <location>
        <begin position="167"/>
        <end position="216"/>
    </location>
</feature>
<organism evidence="9">
    <name type="scientific">bioreactor metagenome</name>
    <dbReference type="NCBI Taxonomy" id="1076179"/>
    <lineage>
        <taxon>unclassified sequences</taxon>
        <taxon>metagenomes</taxon>
        <taxon>ecological metagenomes</taxon>
    </lineage>
</organism>
<evidence type="ECO:0000256" key="4">
    <source>
        <dbReference type="ARBA" id="ARBA00023110"/>
    </source>
</evidence>
<accession>A0A644TJC7</accession>
<dbReference type="Gene3D" id="1.10.3120.10">
    <property type="entry name" value="Trigger factor, C-terminal domain"/>
    <property type="match status" value="1"/>
</dbReference>
<dbReference type="InterPro" id="IPR008880">
    <property type="entry name" value="Trigger_fac_C"/>
</dbReference>
<dbReference type="InterPro" id="IPR046357">
    <property type="entry name" value="PPIase_dom_sf"/>
</dbReference>
<protein>
    <recommendedName>
        <fullName evidence="3">peptidylprolyl isomerase</fullName>
        <ecNumber evidence="3">5.2.1.8</ecNumber>
    </recommendedName>
</protein>
<dbReference type="PANTHER" id="PTHR30560">
    <property type="entry name" value="TRIGGER FACTOR CHAPERONE AND PEPTIDYL-PROLYL CIS/TRANS ISOMERASE"/>
    <property type="match status" value="1"/>
</dbReference>
<evidence type="ECO:0000256" key="1">
    <source>
        <dbReference type="ARBA" id="ARBA00000971"/>
    </source>
</evidence>
<evidence type="ECO:0000256" key="3">
    <source>
        <dbReference type="ARBA" id="ARBA00013194"/>
    </source>
</evidence>
<comment type="catalytic activity">
    <reaction evidence="1">
        <text>[protein]-peptidylproline (omega=180) = [protein]-peptidylproline (omega=0)</text>
        <dbReference type="Rhea" id="RHEA:16237"/>
        <dbReference type="Rhea" id="RHEA-COMP:10747"/>
        <dbReference type="Rhea" id="RHEA-COMP:10748"/>
        <dbReference type="ChEBI" id="CHEBI:83833"/>
        <dbReference type="ChEBI" id="CHEBI:83834"/>
        <dbReference type="EC" id="5.2.1.8"/>
    </reaction>
</comment>
<evidence type="ECO:0000256" key="7">
    <source>
        <dbReference type="SAM" id="Coils"/>
    </source>
</evidence>
<dbReference type="EC" id="5.2.1.8" evidence="3"/>
<evidence type="ECO:0000256" key="6">
    <source>
        <dbReference type="ARBA" id="ARBA00023235"/>
    </source>
</evidence>